<dbReference type="CDD" id="cd02667">
    <property type="entry name" value="Peptidase_C19K"/>
    <property type="match status" value="1"/>
</dbReference>
<keyword evidence="13" id="KW-1185">Reference proteome</keyword>
<evidence type="ECO:0000313" key="16">
    <source>
        <dbReference type="RefSeq" id="XP_011305200.1"/>
    </source>
</evidence>
<dbReference type="Gene3D" id="3.90.70.10">
    <property type="entry name" value="Cysteine proteinases"/>
    <property type="match status" value="2"/>
</dbReference>
<evidence type="ECO:0000259" key="9">
    <source>
        <dbReference type="PROSITE" id="PS50271"/>
    </source>
</evidence>
<evidence type="ECO:0000313" key="10">
    <source>
        <dbReference type="EMBL" id="JAG72312.1"/>
    </source>
</evidence>
<accession>A0A9R1T9A3</accession>
<keyword evidence="6" id="KW-0788">Thiol protease</keyword>
<evidence type="ECO:0000256" key="4">
    <source>
        <dbReference type="ARBA" id="ARBA00022833"/>
    </source>
</evidence>
<dbReference type="GO" id="GO:0005829">
    <property type="term" value="C:cytosol"/>
    <property type="evidence" value="ECO:0007669"/>
    <property type="project" value="TreeGrafter"/>
</dbReference>
<feature type="domain" description="USP" evidence="8">
    <location>
        <begin position="194"/>
        <end position="876"/>
    </location>
</feature>
<dbReference type="Pfam" id="PF00443">
    <property type="entry name" value="UCH"/>
    <property type="match status" value="1"/>
</dbReference>
<dbReference type="RefSeq" id="XP_011305201.1">
    <property type="nucleotide sequence ID" value="XM_011306899.1"/>
</dbReference>
<proteinExistence type="inferred from homology"/>
<evidence type="ECO:0000313" key="17">
    <source>
        <dbReference type="RefSeq" id="XP_011305201.1"/>
    </source>
</evidence>
<evidence type="ECO:0000256" key="5">
    <source>
        <dbReference type="PROSITE-ProRule" id="PRU00502"/>
    </source>
</evidence>
<dbReference type="PROSITE" id="PS50271">
    <property type="entry name" value="ZF_UBP"/>
    <property type="match status" value="1"/>
</dbReference>
<feature type="compositionally biased region" description="Basic residues" evidence="7">
    <location>
        <begin position="436"/>
        <end position="447"/>
    </location>
</feature>
<dbReference type="PROSITE" id="PS50235">
    <property type="entry name" value="USP_3"/>
    <property type="match status" value="1"/>
</dbReference>
<dbReference type="EMBL" id="GBYB01002546">
    <property type="protein sequence ID" value="JAG72313.1"/>
    <property type="molecule type" value="Transcribed_RNA"/>
</dbReference>
<dbReference type="CTD" id="31458"/>
<dbReference type="EMBL" id="GBYB01002545">
    <property type="protein sequence ID" value="JAG72312.1"/>
    <property type="molecule type" value="Transcribed_RNA"/>
</dbReference>
<evidence type="ECO:0000313" key="11">
    <source>
        <dbReference type="EMBL" id="JAG72313.1"/>
    </source>
</evidence>
<keyword evidence="6" id="KW-0833">Ubl conjugation pathway</keyword>
<feature type="domain" description="UBP-type" evidence="9">
    <location>
        <begin position="31"/>
        <end position="154"/>
    </location>
</feature>
<keyword evidence="6 14" id="KW-0378">Hydrolase</keyword>
<dbReference type="InterPro" id="IPR038765">
    <property type="entry name" value="Papain-like_cys_pep_sf"/>
</dbReference>
<dbReference type="RefSeq" id="XP_011305199.1">
    <property type="nucleotide sequence ID" value="XM_011306897.1"/>
</dbReference>
<reference evidence="11" key="1">
    <citation type="submission" date="2015-01" db="EMBL/GenBank/DDBJ databases">
        <title>Transcriptome Assembly of Fopius arisanus.</title>
        <authorList>
            <person name="Geib S."/>
        </authorList>
    </citation>
    <scope>NUCLEOTIDE SEQUENCE</scope>
</reference>
<dbReference type="SMART" id="SM00290">
    <property type="entry name" value="ZnF_UBP"/>
    <property type="match status" value="1"/>
</dbReference>
<accession>A0A9R1T9K0</accession>
<dbReference type="RefSeq" id="XP_011305198.1">
    <property type="nucleotide sequence ID" value="XM_011306896.1"/>
</dbReference>
<dbReference type="Proteomes" id="UP000694866">
    <property type="component" value="Unplaced"/>
</dbReference>
<evidence type="ECO:0000313" key="15">
    <source>
        <dbReference type="RefSeq" id="XP_011305199.1"/>
    </source>
</evidence>
<evidence type="ECO:0000256" key="1">
    <source>
        <dbReference type="ARBA" id="ARBA00009085"/>
    </source>
</evidence>
<keyword evidence="4" id="KW-0862">Zinc</keyword>
<feature type="region of interest" description="Disordered" evidence="7">
    <location>
        <begin position="406"/>
        <end position="481"/>
    </location>
</feature>
<feature type="compositionally biased region" description="Polar residues" evidence="7">
    <location>
        <begin position="497"/>
        <end position="510"/>
    </location>
</feature>
<accession>A0A9R1U141</accession>
<dbReference type="GeneID" id="105267795"/>
<dbReference type="PROSITE" id="PS00973">
    <property type="entry name" value="USP_2"/>
    <property type="match status" value="1"/>
</dbReference>
<evidence type="ECO:0000256" key="3">
    <source>
        <dbReference type="ARBA" id="ARBA00022771"/>
    </source>
</evidence>
<dbReference type="GO" id="GO:0016579">
    <property type="term" value="P:protein deubiquitination"/>
    <property type="evidence" value="ECO:0007669"/>
    <property type="project" value="InterPro"/>
</dbReference>
<evidence type="ECO:0000256" key="6">
    <source>
        <dbReference type="RuleBase" id="RU366025"/>
    </source>
</evidence>
<dbReference type="PANTHER" id="PTHR24006:SF781">
    <property type="entry name" value="LD34905P"/>
    <property type="match status" value="1"/>
</dbReference>
<evidence type="ECO:0000256" key="2">
    <source>
        <dbReference type="ARBA" id="ARBA00022723"/>
    </source>
</evidence>
<feature type="compositionally biased region" description="Low complexity" evidence="7">
    <location>
        <begin position="586"/>
        <end position="601"/>
    </location>
</feature>
<dbReference type="SUPFAM" id="SSF54001">
    <property type="entry name" value="Cysteine proteinases"/>
    <property type="match status" value="1"/>
</dbReference>
<dbReference type="PROSITE" id="PS00972">
    <property type="entry name" value="USP_1"/>
    <property type="match status" value="1"/>
</dbReference>
<feature type="compositionally biased region" description="Acidic residues" evidence="7">
    <location>
        <begin position="472"/>
        <end position="481"/>
    </location>
</feature>
<dbReference type="RefSeq" id="XP_011305200.1">
    <property type="nucleotide sequence ID" value="XM_011306898.1"/>
</dbReference>
<feature type="compositionally biased region" description="Polar residues" evidence="7">
    <location>
        <begin position="450"/>
        <end position="464"/>
    </location>
</feature>
<dbReference type="AlphaFoldDB" id="A0A0C9R710"/>
<evidence type="ECO:0000313" key="14">
    <source>
        <dbReference type="RefSeq" id="XP_011305198.1"/>
    </source>
</evidence>
<feature type="region of interest" description="Disordered" evidence="7">
    <location>
        <begin position="571"/>
        <end position="640"/>
    </location>
</feature>
<feature type="compositionally biased region" description="Basic and acidic residues" evidence="7">
    <location>
        <begin position="617"/>
        <end position="640"/>
    </location>
</feature>
<gene>
    <name evidence="11" type="primary">USP16_0</name>
    <name evidence="14 15 16 17" type="synonym">Usp16-45</name>
    <name evidence="10" type="synonym">USP16_1</name>
    <name evidence="12" type="synonym">USP16_2</name>
    <name evidence="10" type="ORF">g.24051</name>
    <name evidence="11" type="ORF">g.24058</name>
    <name evidence="12" type="ORF">g.24064</name>
</gene>
<dbReference type="GO" id="GO:0005634">
    <property type="term" value="C:nucleus"/>
    <property type="evidence" value="ECO:0007669"/>
    <property type="project" value="TreeGrafter"/>
</dbReference>
<organism evidence="11">
    <name type="scientific">Fopius arisanus</name>
    <dbReference type="NCBI Taxonomy" id="64838"/>
    <lineage>
        <taxon>Eukaryota</taxon>
        <taxon>Metazoa</taxon>
        <taxon>Ecdysozoa</taxon>
        <taxon>Arthropoda</taxon>
        <taxon>Hexapoda</taxon>
        <taxon>Insecta</taxon>
        <taxon>Pterygota</taxon>
        <taxon>Neoptera</taxon>
        <taxon>Endopterygota</taxon>
        <taxon>Hymenoptera</taxon>
        <taxon>Apocrita</taxon>
        <taxon>Ichneumonoidea</taxon>
        <taxon>Braconidae</taxon>
        <taxon>Opiinae</taxon>
        <taxon>Fopius</taxon>
    </lineage>
</organism>
<keyword evidence="2" id="KW-0479">Metal-binding</keyword>
<feature type="region of interest" description="Disordered" evidence="7">
    <location>
        <begin position="495"/>
        <end position="520"/>
    </location>
</feature>
<dbReference type="KEGG" id="fas:105267795"/>
<protein>
    <recommendedName>
        <fullName evidence="6">Ubiquitin carboxyl-terminal hydrolase</fullName>
        <ecNumber evidence="6">3.4.19.12</ecNumber>
    </recommendedName>
</protein>
<dbReference type="EMBL" id="GBYB01015077">
    <property type="protein sequence ID" value="JAG84844.1"/>
    <property type="molecule type" value="Transcribed_RNA"/>
</dbReference>
<evidence type="ECO:0000313" key="12">
    <source>
        <dbReference type="EMBL" id="JAG84844.1"/>
    </source>
</evidence>
<evidence type="ECO:0000259" key="8">
    <source>
        <dbReference type="PROSITE" id="PS50235"/>
    </source>
</evidence>
<dbReference type="InterPro" id="IPR028889">
    <property type="entry name" value="USP"/>
</dbReference>
<comment type="catalytic activity">
    <reaction evidence="6">
        <text>Thiol-dependent hydrolysis of ester, thioester, amide, peptide and isopeptide bonds formed by the C-terminal Gly of ubiquitin (a 76-residue protein attached to proteins as an intracellular targeting signal).</text>
        <dbReference type="EC" id="3.4.19.12"/>
    </reaction>
</comment>
<dbReference type="GO" id="GO:0006508">
    <property type="term" value="P:proteolysis"/>
    <property type="evidence" value="ECO:0007669"/>
    <property type="project" value="UniProtKB-KW"/>
</dbReference>
<comment type="similarity">
    <text evidence="1 6">Belongs to the peptidase C19 family.</text>
</comment>
<dbReference type="Gene3D" id="3.30.40.10">
    <property type="entry name" value="Zinc/RING finger domain, C3HC4 (zinc finger)"/>
    <property type="match status" value="1"/>
</dbReference>
<accession>A0A0C9R710</accession>
<feature type="region of interest" description="Disordered" evidence="7">
    <location>
        <begin position="1"/>
        <end position="34"/>
    </location>
</feature>
<accession>A0A9R1U2J6</accession>
<dbReference type="InterPro" id="IPR050164">
    <property type="entry name" value="Peptidase_C19"/>
</dbReference>
<dbReference type="PANTHER" id="PTHR24006">
    <property type="entry name" value="UBIQUITIN CARBOXYL-TERMINAL HYDROLASE"/>
    <property type="match status" value="1"/>
</dbReference>
<dbReference type="SUPFAM" id="SSF57850">
    <property type="entry name" value="RING/U-box"/>
    <property type="match status" value="1"/>
</dbReference>
<dbReference type="InterPro" id="IPR013083">
    <property type="entry name" value="Znf_RING/FYVE/PHD"/>
</dbReference>
<dbReference type="Pfam" id="PF02148">
    <property type="entry name" value="zf-UBP"/>
    <property type="match status" value="1"/>
</dbReference>
<dbReference type="InterPro" id="IPR001607">
    <property type="entry name" value="Znf_UBP"/>
</dbReference>
<reference evidence="14 15" key="2">
    <citation type="submission" date="2025-04" db="UniProtKB">
        <authorList>
            <consortium name="RefSeq"/>
        </authorList>
    </citation>
    <scope>IDENTIFICATION</scope>
    <source>
        <strain evidence="14 15">USDA-PBARC FA_bdor</strain>
        <tissue evidence="14 15">Whole organism</tissue>
    </source>
</reference>
<dbReference type="InterPro" id="IPR001394">
    <property type="entry name" value="Peptidase_C19_UCH"/>
</dbReference>
<dbReference type="InterPro" id="IPR018200">
    <property type="entry name" value="USP_CS"/>
</dbReference>
<sequence length="877" mass="97399">MGKRKNRQPDVNDDASIHSSESGEDNKSDGPKCPHVMKSINMNALRKVLKKVGIQTECATCSKVDTNKIEVDDDDGMTPLIQPLWICLKCGNQACGRSLNEHAEHHFRTPHSDSHCLAIDTHRWSIWCYACEDAVKADSRKQLLEIVEFIKKLATTTYTSPQPAIPSPCAEKPHESIPSTKEKQLPLTSLTRVVGLVNLGNTCFFNSVLQCLAQTPFLVKVLEDLREPDVKFVLPGGKCKPSDDAEEMDLPPIEGKLEGWGNFTATLWKTLTDMQSSDSNQAYRPSELLNSFKKKSSQCMDGGQHDSHELLRHLLEHVRNDDVRRYQAIILKKIGLDDKIKRQAIDGNLKAQVKFYGNQACARHLGSEPVFRGVLVSTLECLDCHHSSQRTEPFLDLSLPVLMDKPQPPVVGKRRNSGLEDSFDLMGNTSGPSKYQLKKGKKPARRNRQNDYTNINKSGVSRNNVDQASQAESEESDADVEDNIENDGASHEVIESGYSSEKVSTVTSPVSPGEPCGEDELKTQNSLREISMYNSGVETLESRLNNPSLEMNLEGPVSSASEALPDLSPSTSLIVNSEMSPGATGSPLSSPITSKSPTSSSQERLTFTLVINDGPEVEDRKDKSSRFSEAETDECRSEAEDPLKKLTAVEMRNGMNEVTSGMGNMSVSNQSPTSYQVASGECSIQSCLNQFTARELMSGSNKVGCEACTARENKEKKGKMVCTSSTKQYLVSRVPAVLILHLKRFQSQRFGFRKVTKHVAFPMILDLAPVCKCHDRAKIYSLYGVVEHSGTLHGGHYVAYVKARQPLQPDDPRWAFLPKARANDGEEVVEPERIDPQEKIQPPPGRWYYVSDSRVMEIDEASVLQREAYLLFYERIL</sequence>
<dbReference type="GO" id="GO:0008270">
    <property type="term" value="F:zinc ion binding"/>
    <property type="evidence" value="ECO:0007669"/>
    <property type="project" value="UniProtKB-KW"/>
</dbReference>
<dbReference type="OrthoDB" id="2020758at2759"/>
<keyword evidence="3 5" id="KW-0863">Zinc-finger</keyword>
<name>A0A0C9R710_9HYME</name>
<evidence type="ECO:0000256" key="7">
    <source>
        <dbReference type="SAM" id="MobiDB-lite"/>
    </source>
</evidence>
<keyword evidence="6" id="KW-0645">Protease</keyword>
<evidence type="ECO:0000313" key="13">
    <source>
        <dbReference type="Proteomes" id="UP000694866"/>
    </source>
</evidence>
<dbReference type="EC" id="3.4.19.12" evidence="6"/>
<dbReference type="GO" id="GO:0004843">
    <property type="term" value="F:cysteine-type deubiquitinase activity"/>
    <property type="evidence" value="ECO:0007669"/>
    <property type="project" value="UniProtKB-UniRule"/>
</dbReference>